<protein>
    <recommendedName>
        <fullName evidence="5">HMG box domain-containing protein</fullName>
    </recommendedName>
</protein>
<dbReference type="GO" id="GO:0001228">
    <property type="term" value="F:DNA-binding transcription activator activity, RNA polymerase II-specific"/>
    <property type="evidence" value="ECO:0007669"/>
    <property type="project" value="TreeGrafter"/>
</dbReference>
<dbReference type="InterPro" id="IPR036910">
    <property type="entry name" value="HMG_box_dom_sf"/>
</dbReference>
<gene>
    <name evidence="6" type="ORF">E3Q22_03681</name>
</gene>
<dbReference type="InterPro" id="IPR050140">
    <property type="entry name" value="SRY-related_HMG-box_TF-like"/>
</dbReference>
<feature type="compositionally biased region" description="Basic residues" evidence="4">
    <location>
        <begin position="190"/>
        <end position="199"/>
    </location>
</feature>
<dbReference type="InterPro" id="IPR009071">
    <property type="entry name" value="HMG_box_dom"/>
</dbReference>
<dbReference type="Gene3D" id="1.10.30.10">
    <property type="entry name" value="High mobility group box domain"/>
    <property type="match status" value="1"/>
</dbReference>
<evidence type="ECO:0000313" key="6">
    <source>
        <dbReference type="EMBL" id="TIB76156.1"/>
    </source>
</evidence>
<evidence type="ECO:0000256" key="2">
    <source>
        <dbReference type="ARBA" id="ARBA00023163"/>
    </source>
</evidence>
<name>A0A4T0PRW8_9BASI</name>
<feature type="compositionally biased region" description="Basic and acidic residues" evidence="4">
    <location>
        <begin position="176"/>
        <end position="189"/>
    </location>
</feature>
<dbReference type="SMART" id="SM00398">
    <property type="entry name" value="HMG"/>
    <property type="match status" value="1"/>
</dbReference>
<feature type="domain" description="HMG box" evidence="5">
    <location>
        <begin position="94"/>
        <end position="163"/>
    </location>
</feature>
<evidence type="ECO:0000256" key="1">
    <source>
        <dbReference type="ARBA" id="ARBA00023125"/>
    </source>
</evidence>
<keyword evidence="3" id="KW-0539">Nucleus</keyword>
<evidence type="ECO:0000259" key="5">
    <source>
        <dbReference type="PROSITE" id="PS50118"/>
    </source>
</evidence>
<dbReference type="GO" id="GO:0000978">
    <property type="term" value="F:RNA polymerase II cis-regulatory region sequence-specific DNA binding"/>
    <property type="evidence" value="ECO:0007669"/>
    <property type="project" value="TreeGrafter"/>
</dbReference>
<feature type="compositionally biased region" description="Low complexity" evidence="4">
    <location>
        <begin position="206"/>
        <end position="219"/>
    </location>
</feature>
<dbReference type="PROSITE" id="PS50118">
    <property type="entry name" value="HMG_BOX_2"/>
    <property type="match status" value="1"/>
</dbReference>
<sequence>MSQNINTSKRKQMSFSNALEEPRILFDKDKEIGFDVEQDFTQGLEHELELALEQELDREPYTPENVNLAPVSPPQPPKRVRKTRKPLKNPKAEVPRPRNAWIIYRTNKSKELRRRRGDGVGMRALSAAISELWAKETDDVKTHFKQLAEKEKEMHKILWPDYKFSPRKNYTVKQGDSCKKKQTSKENKPHGRLRGRPRKTTTQSINSVNSESTSTATVSSELPNVELLTYNDTNYLEVPDIPDMTLPQTTLNPVYYSDITSITSSSENTFNVFDSQYGQFSSPTPEYTINLPTLQYLQPHFSNALDNFFADIEESLNKASPYDFFNISQDLFNY</sequence>
<reference evidence="6 7" key="1">
    <citation type="submission" date="2019-03" db="EMBL/GenBank/DDBJ databases">
        <title>Sequencing 25 genomes of Wallemia mellicola.</title>
        <authorList>
            <person name="Gostincar C."/>
        </authorList>
    </citation>
    <scope>NUCLEOTIDE SEQUENCE [LARGE SCALE GENOMIC DNA]</scope>
    <source>
        <strain evidence="6 7">EXF-6152</strain>
    </source>
</reference>
<proteinExistence type="predicted"/>
<dbReference type="PANTHER" id="PTHR10270">
    <property type="entry name" value="SOX TRANSCRIPTION FACTOR"/>
    <property type="match status" value="1"/>
</dbReference>
<feature type="compositionally biased region" description="Basic residues" evidence="4">
    <location>
        <begin position="78"/>
        <end position="88"/>
    </location>
</feature>
<dbReference type="CDD" id="cd01389">
    <property type="entry name" value="HMG-box_ROX1-like"/>
    <property type="match status" value="1"/>
</dbReference>
<accession>A0A4T0PRW8</accession>
<keyword evidence="1 3" id="KW-0238">DNA-binding</keyword>
<feature type="region of interest" description="Disordered" evidence="4">
    <location>
        <begin position="170"/>
        <end position="219"/>
    </location>
</feature>
<organism evidence="6 7">
    <name type="scientific">Wallemia mellicola</name>
    <dbReference type="NCBI Taxonomy" id="1708541"/>
    <lineage>
        <taxon>Eukaryota</taxon>
        <taxon>Fungi</taxon>
        <taxon>Dikarya</taxon>
        <taxon>Basidiomycota</taxon>
        <taxon>Wallemiomycotina</taxon>
        <taxon>Wallemiomycetes</taxon>
        <taxon>Wallemiales</taxon>
        <taxon>Wallemiaceae</taxon>
        <taxon>Wallemia</taxon>
    </lineage>
</organism>
<dbReference type="GO" id="GO:0005634">
    <property type="term" value="C:nucleus"/>
    <property type="evidence" value="ECO:0007669"/>
    <property type="project" value="UniProtKB-UniRule"/>
</dbReference>
<dbReference type="Proteomes" id="UP000310685">
    <property type="component" value="Unassembled WGS sequence"/>
</dbReference>
<dbReference type="SUPFAM" id="SSF47095">
    <property type="entry name" value="HMG-box"/>
    <property type="match status" value="1"/>
</dbReference>
<dbReference type="PANTHER" id="PTHR10270:SF161">
    <property type="entry name" value="SEX-DETERMINING REGION Y PROTEIN"/>
    <property type="match status" value="1"/>
</dbReference>
<feature type="region of interest" description="Disordered" evidence="4">
    <location>
        <begin position="54"/>
        <end position="94"/>
    </location>
</feature>
<feature type="compositionally biased region" description="Polar residues" evidence="4">
    <location>
        <begin position="1"/>
        <end position="17"/>
    </location>
</feature>
<dbReference type="GO" id="GO:0030154">
    <property type="term" value="P:cell differentiation"/>
    <property type="evidence" value="ECO:0007669"/>
    <property type="project" value="TreeGrafter"/>
</dbReference>
<dbReference type="EMBL" id="SPRC01000051">
    <property type="protein sequence ID" value="TIB76156.1"/>
    <property type="molecule type" value="Genomic_DNA"/>
</dbReference>
<dbReference type="Pfam" id="PF00505">
    <property type="entry name" value="HMG_box"/>
    <property type="match status" value="1"/>
</dbReference>
<keyword evidence="2" id="KW-0804">Transcription</keyword>
<evidence type="ECO:0000256" key="4">
    <source>
        <dbReference type="SAM" id="MobiDB-lite"/>
    </source>
</evidence>
<comment type="caution">
    <text evidence="6">The sequence shown here is derived from an EMBL/GenBank/DDBJ whole genome shotgun (WGS) entry which is preliminary data.</text>
</comment>
<feature type="region of interest" description="Disordered" evidence="4">
    <location>
        <begin position="1"/>
        <end position="20"/>
    </location>
</feature>
<dbReference type="AlphaFoldDB" id="A0A4T0PRW8"/>
<feature type="DNA-binding region" description="HMG box" evidence="3">
    <location>
        <begin position="94"/>
        <end position="163"/>
    </location>
</feature>
<evidence type="ECO:0000313" key="7">
    <source>
        <dbReference type="Proteomes" id="UP000310685"/>
    </source>
</evidence>
<evidence type="ECO:0000256" key="3">
    <source>
        <dbReference type="PROSITE-ProRule" id="PRU00267"/>
    </source>
</evidence>